<evidence type="ECO:0000256" key="3">
    <source>
        <dbReference type="ARBA" id="ARBA00023326"/>
    </source>
</evidence>
<dbReference type="EMBL" id="BAAAPN010000003">
    <property type="protein sequence ID" value="GAA1744617.1"/>
    <property type="molecule type" value="Genomic_DNA"/>
</dbReference>
<dbReference type="CDD" id="cd00063">
    <property type="entry name" value="FN3"/>
    <property type="match status" value="2"/>
</dbReference>
<feature type="region of interest" description="Disordered" evidence="4">
    <location>
        <begin position="389"/>
        <end position="424"/>
    </location>
</feature>
<keyword evidence="5" id="KW-0472">Membrane</keyword>
<dbReference type="PANTHER" id="PTHR13817">
    <property type="entry name" value="TITIN"/>
    <property type="match status" value="1"/>
</dbReference>
<evidence type="ECO:0000256" key="4">
    <source>
        <dbReference type="SAM" id="MobiDB-lite"/>
    </source>
</evidence>
<proteinExistence type="predicted"/>
<evidence type="ECO:0000259" key="6">
    <source>
        <dbReference type="PROSITE" id="PS50853"/>
    </source>
</evidence>
<feature type="domain" description="Fibronectin type-III" evidence="6">
    <location>
        <begin position="1499"/>
        <end position="1587"/>
    </location>
</feature>
<feature type="compositionally biased region" description="Basic and acidic residues" evidence="4">
    <location>
        <begin position="402"/>
        <end position="415"/>
    </location>
</feature>
<dbReference type="InterPro" id="IPR036116">
    <property type="entry name" value="FN3_sf"/>
</dbReference>
<keyword evidence="2" id="KW-0326">Glycosidase</keyword>
<dbReference type="InterPro" id="IPR050964">
    <property type="entry name" value="Striated_Muscle_Regulatory"/>
</dbReference>
<evidence type="ECO:0000256" key="5">
    <source>
        <dbReference type="SAM" id="Phobius"/>
    </source>
</evidence>
<keyword evidence="2" id="KW-0378">Hydrolase</keyword>
<dbReference type="PROSITE" id="PS50853">
    <property type="entry name" value="FN3"/>
    <property type="match status" value="2"/>
</dbReference>
<feature type="region of interest" description="Disordered" evidence="4">
    <location>
        <begin position="1565"/>
        <end position="1596"/>
    </location>
</feature>
<evidence type="ECO:0000256" key="1">
    <source>
        <dbReference type="ARBA" id="ARBA00022737"/>
    </source>
</evidence>
<keyword evidence="5" id="KW-1133">Transmembrane helix</keyword>
<reference evidence="7 8" key="1">
    <citation type="journal article" date="2019" name="Int. J. Syst. Evol. Microbiol.">
        <title>The Global Catalogue of Microorganisms (GCM) 10K type strain sequencing project: providing services to taxonomists for standard genome sequencing and annotation.</title>
        <authorList>
            <consortium name="The Broad Institute Genomics Platform"/>
            <consortium name="The Broad Institute Genome Sequencing Center for Infectious Disease"/>
            <person name="Wu L."/>
            <person name="Ma J."/>
        </authorList>
    </citation>
    <scope>NUCLEOTIDE SEQUENCE [LARGE SCALE GENOMIC DNA]</scope>
    <source>
        <strain evidence="7 8">JCM 15591</strain>
    </source>
</reference>
<protein>
    <submittedName>
        <fullName evidence="7">Ig-like domain-containing protein</fullName>
    </submittedName>
</protein>
<keyword evidence="3" id="KW-0624">Polysaccharide degradation</keyword>
<dbReference type="SUPFAM" id="SSF49265">
    <property type="entry name" value="Fibronectin type III"/>
    <property type="match status" value="2"/>
</dbReference>
<comment type="caution">
    <text evidence="7">The sequence shown here is derived from an EMBL/GenBank/DDBJ whole genome shotgun (WGS) entry which is preliminary data.</text>
</comment>
<dbReference type="Pfam" id="PF17803">
    <property type="entry name" value="Cadherin_4"/>
    <property type="match status" value="1"/>
</dbReference>
<dbReference type="InterPro" id="IPR013783">
    <property type="entry name" value="Ig-like_fold"/>
</dbReference>
<keyword evidence="1" id="KW-0677">Repeat</keyword>
<gene>
    <name evidence="7" type="ORF">GCM10009810_01600</name>
</gene>
<sequence length="2046" mass="211886">MGLSRVDPASYTRPSTLEVQEAHLRRLRIGSTRAGVAVLAVAGLVLSYFAVAHRGVEATEMQLNDGGVWVTNGNLRQVAHLNYPSRTLDGGLSAVGGNPGEVFDISQEARDVLVSYAESGHADAVDTARLVYSTKAQVPEGMTLVHGGPNVAVLDPSGGRVWAMSIADVSRFSPETEPSLKGAAGVRGLVTRSGIVHTVDASGHLRTLRPAGSGWQIDDAGNFSAYDAKAEPQLSLVGEELVAFDPKGHRLFSRHGERKLADNGLLLQQPGPAADAVVLVGPATLLRVPLSDAAETRTAVASGQPTAPVVVGGCTYAAWSGSGAYVRDCPGSADDISRTVDKLAGATDLVFRVNRSVVVINDISDGSVFLPDDNFTVVENWQDISQQIESQEKGNDAPSEEVVEKVDTERSKDNHPPTAVNDDFGVRAGRATKLPVLVNDSDPDGDLITASVAKSPRLGKLAQIRGGEALQITIPEGATGAESLTYLATDGRGGEDEAVAKISIHPESVNGAPKIKRESRLVLAAGHEGSYNVLPDWLDPDGDDVILGGVADVDGLQIRWRPDGLVTIRDVGGDGAARKVEVIVTMTDGRSNGSAEGSLTVDIRSKEKNQEPTANADHIRVAVGADVVVSPMTNDTDPESDPLRLAMVGAAGRGARLRKDLSAGTFTISSTKPGTVYIPYDITDGPNLAHGVVRLDVIEVERAAAPVTDNDLALLPAGGSVLVDVLANDDDPNGGVLVVQSTEVAADLGISVEVLDHFLLRITAPSGLTRTVSFAYTVANGTGAAQGQVTVVPLAPVSEPEPPVAKDDVGVVRAGDVITVPVLGNDTSPAGLDLSVSPEHEVIAGQDLGEFFVSENTVRFKAGGKAGRARATYTIRDARGNFASADVILTIRGLAEKNAPPEPKPLIARLVGGSQVGIAVPTDGIDPNGDSVTLLGIENPPGLGTATVEKGKIVFRAALGVAGTDSFTYAVADRFGAKATGTVQVGIAPPATGNQLPVALADTLTARPGVELALPVTANDFDGDGDPLTLGSVQPVDKTTTTPAKADGQRVWLTTPENEATLLYYYDIADGRGGTARGALTVEVTKTAPLLPPIARDDIVDLTQVIGKESVAVEVLGNDEDPDGVSDKLTVTIGEPGIVVDKGTLTIPVKEDRQVLVYTVTDKDDLTAKAVVIVPGIGREAPKDDPQQEPPGPPPTLRSEKLPVRVKAGAALRLPLDDYVSVRDGHSPRLTFEKNVHVGPGADGSSLVADASTLTFTSAKDFGGDTSLTFEVTDGKSADDPAGLRATLTIPIVVEATKNSPPVFQPSPVIVEAGGPKTTVDLRPMATDPDPDDQTKLTFTLTGAPGIGASLSGSTLTASAPLSVEPGTAVTAKLTVSDGTNPPVDASLTIQVVATTKPMMTTRDAEVEAKAGEPTTVDIAAYVTNPFAAEGKPITLVGRPTIAGDGALTGATGTEITVTPGGTFHGQLTVTYRVGDATGRPERQVDGRILLTVRARPDPPTNVFAETKASRTASVSWTPGPANGAPITGFTVKWAGGSKTFGQVTSGTITELKNDTEYSFTVTATNDVGESEPSKPSPKVRPDVRPDAPAAPTATFGDRQVALTWTEPHTDGSAILYYTVEISPPAGGSAQQKATGTSYTWTGLTNGTAYQFRVRAHSNAVDPSDFGPYSSAEIPAGPPATPAAPTAKGNGDKTLPPSAAVSWAEPNGNGDDAMTYEVRLTGGSTLYTGSALSSNFNLTVGTSAQTFQVRATNKAGTSDWSAASNGVRPFMAPGAPTGVRAEATGNDNEVRISFTPGAANGALPGEITYAWAAGGRTGTLPAGGGLVRDGAFVNGNDVGVTVTATAHVDGTDATGTPSASAVANAYGPPRVPSVSASGNINNVTLRWEAGATTNGRPIEAVQIQTADGVFDVPVNGSRDEGNGRSQERWIKAQVKAGGIWSGWSNMASARTWEPPYSSTRHNGDTPCPRGVAGPCRKVEIALSRWDPGRRVHCWVPGVSASSWNQYRAVDGNGNAGWDGVGREGQLFDTDRSPIPDGDNTIDCDYG</sequence>
<keyword evidence="3" id="KW-0119">Carbohydrate metabolism</keyword>
<dbReference type="PANTHER" id="PTHR13817:SF166">
    <property type="entry name" value="NEURONAL IGCAM-RELATED"/>
    <property type="match status" value="1"/>
</dbReference>
<feature type="transmembrane region" description="Helical" evidence="5">
    <location>
        <begin position="34"/>
        <end position="51"/>
    </location>
</feature>
<dbReference type="SMART" id="SM00060">
    <property type="entry name" value="FN3"/>
    <property type="match status" value="4"/>
</dbReference>
<accession>A0ABN2JZH7</accession>
<keyword evidence="8" id="KW-1185">Reference proteome</keyword>
<evidence type="ECO:0000313" key="7">
    <source>
        <dbReference type="EMBL" id="GAA1744617.1"/>
    </source>
</evidence>
<dbReference type="Gene3D" id="2.60.40.3440">
    <property type="match status" value="1"/>
</dbReference>
<evidence type="ECO:0000313" key="8">
    <source>
        <dbReference type="Proteomes" id="UP001501475"/>
    </source>
</evidence>
<dbReference type="Pfam" id="PF17963">
    <property type="entry name" value="Big_9"/>
    <property type="match status" value="5"/>
</dbReference>
<dbReference type="Pfam" id="PF00041">
    <property type="entry name" value="fn3"/>
    <property type="match status" value="2"/>
</dbReference>
<feature type="region of interest" description="Disordered" evidence="4">
    <location>
        <begin position="1666"/>
        <end position="1695"/>
    </location>
</feature>
<feature type="region of interest" description="Disordered" evidence="4">
    <location>
        <begin position="1177"/>
        <end position="1201"/>
    </location>
</feature>
<dbReference type="InterPro" id="IPR040853">
    <property type="entry name" value="RapA2_cadherin-like"/>
</dbReference>
<dbReference type="InterPro" id="IPR003961">
    <property type="entry name" value="FN3_dom"/>
</dbReference>
<evidence type="ECO:0000256" key="2">
    <source>
        <dbReference type="ARBA" id="ARBA00023295"/>
    </source>
</evidence>
<organism evidence="7 8">
    <name type="scientific">Nostocoides vanveenii</name>
    <dbReference type="NCBI Taxonomy" id="330835"/>
    <lineage>
        <taxon>Bacteria</taxon>
        <taxon>Bacillati</taxon>
        <taxon>Actinomycetota</taxon>
        <taxon>Actinomycetes</taxon>
        <taxon>Micrococcales</taxon>
        <taxon>Intrasporangiaceae</taxon>
        <taxon>Nostocoides</taxon>
    </lineage>
</organism>
<dbReference type="Proteomes" id="UP001501475">
    <property type="component" value="Unassembled WGS sequence"/>
</dbReference>
<feature type="domain" description="Fibronectin type-III" evidence="6">
    <location>
        <begin position="1588"/>
        <end position="1677"/>
    </location>
</feature>
<dbReference type="Gene3D" id="2.60.40.10">
    <property type="entry name" value="Immunoglobulins"/>
    <property type="match status" value="3"/>
</dbReference>
<keyword evidence="5" id="KW-0812">Transmembrane</keyword>
<name>A0ABN2JZH7_9MICO</name>